<keyword evidence="12" id="KW-0119">Carbohydrate metabolism</keyword>
<evidence type="ECO:0000313" key="14">
    <source>
        <dbReference type="Proteomes" id="UP001515500"/>
    </source>
</evidence>
<dbReference type="GO" id="GO:0005737">
    <property type="term" value="C:cytoplasm"/>
    <property type="evidence" value="ECO:0007669"/>
    <property type="project" value="TreeGrafter"/>
</dbReference>
<evidence type="ECO:0000256" key="4">
    <source>
        <dbReference type="ARBA" id="ARBA00022676"/>
    </source>
</evidence>
<evidence type="ECO:0000256" key="5">
    <source>
        <dbReference type="ARBA" id="ARBA00022679"/>
    </source>
</evidence>
<dbReference type="GeneID" id="120273248"/>
<keyword evidence="5" id="KW-0808">Transferase</keyword>
<evidence type="ECO:0000256" key="12">
    <source>
        <dbReference type="ARBA" id="ARBA00023277"/>
    </source>
</evidence>
<dbReference type="FunFam" id="3.40.50.11350:FF:000011">
    <property type="entry name" value="O-fucosyltransferase 28"/>
    <property type="match status" value="1"/>
</dbReference>
<keyword evidence="6" id="KW-0812">Transmembrane</keyword>
<dbReference type="InterPro" id="IPR024709">
    <property type="entry name" value="FucosylTrfase_pln"/>
</dbReference>
<dbReference type="Proteomes" id="UP001515500">
    <property type="component" value="Chromosome 12"/>
</dbReference>
<keyword evidence="4" id="KW-0328">Glycosyltransferase</keyword>
<keyword evidence="8" id="KW-1133">Transmembrane helix</keyword>
<evidence type="ECO:0000256" key="3">
    <source>
        <dbReference type="ARBA" id="ARBA00007737"/>
    </source>
</evidence>
<dbReference type="InterPro" id="IPR019378">
    <property type="entry name" value="GDP-Fuc_O-FucTrfase"/>
</dbReference>
<evidence type="ECO:0000256" key="11">
    <source>
        <dbReference type="ARBA" id="ARBA00023253"/>
    </source>
</evidence>
<keyword evidence="10" id="KW-0325">Glycoprotein</keyword>
<dbReference type="GO" id="GO:0016757">
    <property type="term" value="F:glycosyltransferase activity"/>
    <property type="evidence" value="ECO:0007669"/>
    <property type="project" value="UniProtKB-KW"/>
</dbReference>
<dbReference type="PANTHER" id="PTHR31741:SF71">
    <property type="entry name" value="O-FUCOSYLTRANSFERASE FAMILY PROTEIN"/>
    <property type="match status" value="1"/>
</dbReference>
<dbReference type="Pfam" id="PF10250">
    <property type="entry name" value="O-FucT"/>
    <property type="match status" value="1"/>
</dbReference>
<accession>A0AB40C874</accession>
<evidence type="ECO:0000256" key="6">
    <source>
        <dbReference type="ARBA" id="ARBA00022692"/>
    </source>
</evidence>
<evidence type="ECO:0000256" key="13">
    <source>
        <dbReference type="ARBA" id="ARBA00030350"/>
    </source>
</evidence>
<comment type="similarity">
    <text evidence="3">Belongs to the glycosyltransferase GT106 family.</text>
</comment>
<name>A0AB40C874_DIOCR</name>
<evidence type="ECO:0000256" key="8">
    <source>
        <dbReference type="ARBA" id="ARBA00022989"/>
    </source>
</evidence>
<evidence type="ECO:0000256" key="9">
    <source>
        <dbReference type="ARBA" id="ARBA00023136"/>
    </source>
</evidence>
<keyword evidence="9" id="KW-0472">Membrane</keyword>
<gene>
    <name evidence="15" type="primary">LOC120273248</name>
</gene>
<dbReference type="AlphaFoldDB" id="A0AB40C874"/>
<evidence type="ECO:0000313" key="15">
    <source>
        <dbReference type="RefSeq" id="XP_039135812.1"/>
    </source>
</evidence>
<dbReference type="GO" id="GO:0006004">
    <property type="term" value="P:fucose metabolic process"/>
    <property type="evidence" value="ECO:0007669"/>
    <property type="project" value="UniProtKB-KW"/>
</dbReference>
<dbReference type="GO" id="GO:0016020">
    <property type="term" value="C:membrane"/>
    <property type="evidence" value="ECO:0007669"/>
    <property type="project" value="UniProtKB-SubCell"/>
</dbReference>
<dbReference type="PIRSF" id="PIRSF009360">
    <property type="entry name" value="UCP009360"/>
    <property type="match status" value="1"/>
</dbReference>
<protein>
    <recommendedName>
        <fullName evidence="13">O-fucosyltransferase family protein</fullName>
    </recommendedName>
</protein>
<evidence type="ECO:0000256" key="1">
    <source>
        <dbReference type="ARBA" id="ARBA00004606"/>
    </source>
</evidence>
<comment type="pathway">
    <text evidence="2">Glycan metabolism.</text>
</comment>
<comment type="subcellular location">
    <subcellularLocation>
        <location evidence="1">Membrane</location>
        <topology evidence="1">Single-pass type II membrane protein</topology>
    </subcellularLocation>
</comment>
<sequence>MKKAKLMTWNMRTLSVLTTMLLFSTAMIQLFLVSKRLWFCYYSTGTDITVGDTLPELSDMLPVQEHYSSSALLPPKRIYKSNGYLWVSSNGGLNQMRAGICDMVTIARYLNLTLLVPQLDKRSFWADSSDFEDIFNVQHFIDSLRDEVKIIKSLPQKFSEKVRTNLFSMSPISWSNEKYYLEKVLPLIRKNKLVFFNKTDSRLANNLPSELQKLRCRVNYQALRFTPEIEALGNKLISLLRKSGFFVVLHLRYEMDMLAFSGCLQGCNDQEVKQLTKLRYAFPWWKEKFIDSEKKRLAGLCPLTPEETGLILQALGIEKNTKIYIAAGKIYGGGRRLSALRTAYPNLVNKEMLLSADELRPFKNHSTKMAALDYLVSIESDVFIPTYKGNMAKVVEGHRRFAGFRTTISLDTRQLVELLDLYKNGSLTWYQFSDAVQETHRNRVGQPTIRNVISGNPKVEDYFYTNPQECLAPLTFSASNSKFITI</sequence>
<keyword evidence="14" id="KW-1185">Reference proteome</keyword>
<dbReference type="PANTHER" id="PTHR31741">
    <property type="entry name" value="OS02G0726500 PROTEIN-RELATED"/>
    <property type="match status" value="1"/>
</dbReference>
<evidence type="ECO:0000256" key="7">
    <source>
        <dbReference type="ARBA" id="ARBA00022968"/>
    </source>
</evidence>
<proteinExistence type="inferred from homology"/>
<dbReference type="CDD" id="cd11299">
    <property type="entry name" value="O-FucT_plant"/>
    <property type="match status" value="1"/>
</dbReference>
<keyword evidence="11" id="KW-0294">Fucose metabolism</keyword>
<evidence type="ECO:0000256" key="10">
    <source>
        <dbReference type="ARBA" id="ARBA00023180"/>
    </source>
</evidence>
<reference evidence="15" key="1">
    <citation type="submission" date="2025-08" db="UniProtKB">
        <authorList>
            <consortium name="RefSeq"/>
        </authorList>
    </citation>
    <scope>IDENTIFICATION</scope>
</reference>
<keyword evidence="7" id="KW-0735">Signal-anchor</keyword>
<evidence type="ECO:0000256" key="2">
    <source>
        <dbReference type="ARBA" id="ARBA00004881"/>
    </source>
</evidence>
<dbReference type="RefSeq" id="XP_039135812.1">
    <property type="nucleotide sequence ID" value="XM_039279878.1"/>
</dbReference>
<organism evidence="14 15">
    <name type="scientific">Dioscorea cayennensis subsp. rotundata</name>
    <name type="common">White Guinea yam</name>
    <name type="synonym">Dioscorea rotundata</name>
    <dbReference type="NCBI Taxonomy" id="55577"/>
    <lineage>
        <taxon>Eukaryota</taxon>
        <taxon>Viridiplantae</taxon>
        <taxon>Streptophyta</taxon>
        <taxon>Embryophyta</taxon>
        <taxon>Tracheophyta</taxon>
        <taxon>Spermatophyta</taxon>
        <taxon>Magnoliopsida</taxon>
        <taxon>Liliopsida</taxon>
        <taxon>Dioscoreales</taxon>
        <taxon>Dioscoreaceae</taxon>
        <taxon>Dioscorea</taxon>
    </lineage>
</organism>